<feature type="transmembrane region" description="Helical" evidence="6">
    <location>
        <begin position="229"/>
        <end position="250"/>
    </location>
</feature>
<comment type="caution">
    <text evidence="7">The sequence shown here is derived from an EMBL/GenBank/DDBJ whole genome shotgun (WGS) entry which is preliminary data.</text>
</comment>
<dbReference type="InterPro" id="IPR002293">
    <property type="entry name" value="AA/rel_permease1"/>
</dbReference>
<evidence type="ECO:0000256" key="4">
    <source>
        <dbReference type="ARBA" id="ARBA00022989"/>
    </source>
</evidence>
<keyword evidence="2" id="KW-0813">Transport</keyword>
<keyword evidence="4 6" id="KW-1133">Transmembrane helix</keyword>
<protein>
    <submittedName>
        <fullName evidence="7">Amino acid permease</fullName>
    </submittedName>
</protein>
<accession>A0ABP9L091</accession>
<reference evidence="8" key="1">
    <citation type="journal article" date="2019" name="Int. J. Syst. Evol. Microbiol.">
        <title>The Global Catalogue of Microorganisms (GCM) 10K type strain sequencing project: providing services to taxonomists for standard genome sequencing and annotation.</title>
        <authorList>
            <consortium name="The Broad Institute Genomics Platform"/>
            <consortium name="The Broad Institute Genome Sequencing Center for Infectious Disease"/>
            <person name="Wu L."/>
            <person name="Ma J."/>
        </authorList>
    </citation>
    <scope>NUCLEOTIDE SEQUENCE [LARGE SCALE GENOMIC DNA]</scope>
    <source>
        <strain evidence="8">JCM 18015</strain>
    </source>
</reference>
<feature type="transmembrane region" description="Helical" evidence="6">
    <location>
        <begin position="352"/>
        <end position="371"/>
    </location>
</feature>
<dbReference type="Proteomes" id="UP001499910">
    <property type="component" value="Unassembled WGS sequence"/>
</dbReference>
<gene>
    <name evidence="7" type="ORF">GCM10023209_06660</name>
</gene>
<feature type="transmembrane region" description="Helical" evidence="6">
    <location>
        <begin position="50"/>
        <end position="74"/>
    </location>
</feature>
<dbReference type="PANTHER" id="PTHR43243">
    <property type="entry name" value="INNER MEMBRANE TRANSPORTER YGJI-RELATED"/>
    <property type="match status" value="1"/>
</dbReference>
<feature type="transmembrane region" description="Helical" evidence="6">
    <location>
        <begin position="21"/>
        <end position="44"/>
    </location>
</feature>
<feature type="transmembrane region" description="Helical" evidence="6">
    <location>
        <begin position="325"/>
        <end position="346"/>
    </location>
</feature>
<dbReference type="Pfam" id="PF13520">
    <property type="entry name" value="AA_permease_2"/>
    <property type="match status" value="1"/>
</dbReference>
<feature type="transmembrane region" description="Helical" evidence="6">
    <location>
        <begin position="277"/>
        <end position="304"/>
    </location>
</feature>
<dbReference type="PIRSF" id="PIRSF006060">
    <property type="entry name" value="AA_transporter"/>
    <property type="match status" value="1"/>
</dbReference>
<proteinExistence type="predicted"/>
<feature type="transmembrane region" description="Helical" evidence="6">
    <location>
        <begin position="156"/>
        <end position="176"/>
    </location>
</feature>
<dbReference type="Gene3D" id="1.20.1740.10">
    <property type="entry name" value="Amino acid/polyamine transporter I"/>
    <property type="match status" value="1"/>
</dbReference>
<dbReference type="RefSeq" id="WP_345229417.1">
    <property type="nucleotide sequence ID" value="NZ_BAABHW010000001.1"/>
</dbReference>
<sequence length="406" mass="41462">MQARPEITPPGTEALQRRLGLGLMTAYGIGIMVGAGIYVLVGAAAGAAGVWAPVSFLLAGLVAVPSALAFAELSARIPEAAGDSSYVEIGLRQHWLAVVVGAINIIAGTVASAAVLRGGVGYLAGVVDLDPVVATVGLGVALTAIAILGVVESLSFAAVLTAVEVGGLILIIWAGFGVAEPVTDWQAPPAPQWSGIAFAAIFGFFAFIGFDDLVNMAEEARDPRRTMPAAILISLAITALLYALVTMAAVRSVEVEALGQSEQPLALVWSTATGTSALLLSVIAVFAALNGVLAQIIMAARVLFGLGRRSPTLAIFHHAHPRFGTPVLASLLIGVAVILSALALPVAELAEITTLALLIVFSIVNAALIGVKRQGPWDGFAAPVWVPWLGIAACLSCFSAAIWGSA</sequence>
<evidence type="ECO:0000313" key="7">
    <source>
        <dbReference type="EMBL" id="GAA5067230.1"/>
    </source>
</evidence>
<comment type="subcellular location">
    <subcellularLocation>
        <location evidence="1">Membrane</location>
        <topology evidence="1">Multi-pass membrane protein</topology>
    </subcellularLocation>
</comment>
<dbReference type="PANTHER" id="PTHR43243:SF4">
    <property type="entry name" value="CATIONIC AMINO ACID TRANSPORTER 4"/>
    <property type="match status" value="1"/>
</dbReference>
<evidence type="ECO:0000256" key="3">
    <source>
        <dbReference type="ARBA" id="ARBA00022692"/>
    </source>
</evidence>
<feature type="transmembrane region" description="Helical" evidence="6">
    <location>
        <begin position="95"/>
        <end position="120"/>
    </location>
</feature>
<feature type="transmembrane region" description="Helical" evidence="6">
    <location>
        <begin position="132"/>
        <end position="151"/>
    </location>
</feature>
<name>A0ABP9L091_9RHOB</name>
<keyword evidence="8" id="KW-1185">Reference proteome</keyword>
<evidence type="ECO:0000256" key="1">
    <source>
        <dbReference type="ARBA" id="ARBA00004141"/>
    </source>
</evidence>
<evidence type="ECO:0000256" key="6">
    <source>
        <dbReference type="SAM" id="Phobius"/>
    </source>
</evidence>
<feature type="transmembrane region" description="Helical" evidence="6">
    <location>
        <begin position="196"/>
        <end position="217"/>
    </location>
</feature>
<keyword evidence="5 6" id="KW-0472">Membrane</keyword>
<keyword evidence="3 6" id="KW-0812">Transmembrane</keyword>
<evidence type="ECO:0000256" key="5">
    <source>
        <dbReference type="ARBA" id="ARBA00023136"/>
    </source>
</evidence>
<evidence type="ECO:0000313" key="8">
    <source>
        <dbReference type="Proteomes" id="UP001499910"/>
    </source>
</evidence>
<dbReference type="EMBL" id="BAABHW010000001">
    <property type="protein sequence ID" value="GAA5067230.1"/>
    <property type="molecule type" value="Genomic_DNA"/>
</dbReference>
<organism evidence="7 8">
    <name type="scientific">[Roseibacterium] beibuensis</name>
    <dbReference type="NCBI Taxonomy" id="1193142"/>
    <lineage>
        <taxon>Bacteria</taxon>
        <taxon>Pseudomonadati</taxon>
        <taxon>Pseudomonadota</taxon>
        <taxon>Alphaproteobacteria</taxon>
        <taxon>Rhodobacterales</taxon>
        <taxon>Roseobacteraceae</taxon>
        <taxon>Roseicyclus</taxon>
    </lineage>
</organism>
<feature type="transmembrane region" description="Helical" evidence="6">
    <location>
        <begin position="383"/>
        <end position="403"/>
    </location>
</feature>
<evidence type="ECO:0000256" key="2">
    <source>
        <dbReference type="ARBA" id="ARBA00022448"/>
    </source>
</evidence>